<sequence length="594" mass="66736">MQYVGNLFSTVTEFYKELNPATLSGAIDVIVVKQQDGSWACSPFHVRFGKLQLLRPHEKVVEVRVNGELIEFRMKLGEAGEAFFVFESENPVPSEFATSPLIIPDGSDSEDIDYFVLNEGEAPEDPEKLKEDEIIASLLNPDDDLKGLATKQKSLHIGKHVSKDEIVSNTMLKDGEQLILDKKGYNVNSNKRSVIGQHHNRSDVGLGDFAKPQTPTLREVKSDAEGGAFSSDEEHDGNSEGNDRHYSDSEFDYKNKPKSSEIRQPAGYRRWTSWFSRSTVTLALSSDDEYGEPSDLPYKEARGRKHRLEKPGSASSTFFEGDSTYLSAPKKRSNYAKTLRLTSEQLKSINLTPGANEVTFSVGKATCGARIFLWSHDDLVVISDIDGTITKSDALGHLFNMVGKDWTHPGVAKLYSDISRNGYKMLYLTSRAIGQADTTREYLRRIDQSQKQLPEGPVIMSPDRLFQSLHREVVLRKPHLFKTACLKDILSLFGGDSPFYAGFGNRITDALSYRSVNVPVSRIFTIDYNGNIQHELIPSYNSSYLKLNDIVDQIFPSTTSKMVEEFNDWNFWKPAIDDIDLPPLRLSTHRHGRG</sequence>
<evidence type="ECO:0000313" key="1">
    <source>
        <dbReference type="EMBL" id="KAJ9080900.1"/>
    </source>
</evidence>
<keyword evidence="2" id="KW-1185">Reference proteome</keyword>
<gene>
    <name evidence="1" type="primary">ned1_3</name>
    <name evidence="1" type="ORF">DSO57_1019981</name>
</gene>
<organism evidence="1 2">
    <name type="scientific">Entomophthora muscae</name>
    <dbReference type="NCBI Taxonomy" id="34485"/>
    <lineage>
        <taxon>Eukaryota</taxon>
        <taxon>Fungi</taxon>
        <taxon>Fungi incertae sedis</taxon>
        <taxon>Zoopagomycota</taxon>
        <taxon>Entomophthoromycotina</taxon>
        <taxon>Entomophthoromycetes</taxon>
        <taxon>Entomophthorales</taxon>
        <taxon>Entomophthoraceae</taxon>
        <taxon>Entomophthora</taxon>
    </lineage>
</organism>
<proteinExistence type="predicted"/>
<name>A0ACC2U258_9FUNG</name>
<dbReference type="EMBL" id="QTSX02001512">
    <property type="protein sequence ID" value="KAJ9080900.1"/>
    <property type="molecule type" value="Genomic_DNA"/>
</dbReference>
<evidence type="ECO:0000313" key="2">
    <source>
        <dbReference type="Proteomes" id="UP001165960"/>
    </source>
</evidence>
<dbReference type="EC" id="3.1.3.4" evidence="1"/>
<dbReference type="Proteomes" id="UP001165960">
    <property type="component" value="Unassembled WGS sequence"/>
</dbReference>
<accession>A0ACC2U258</accession>
<keyword evidence="1" id="KW-0378">Hydrolase</keyword>
<comment type="caution">
    <text evidence="1">The sequence shown here is derived from an EMBL/GenBank/DDBJ whole genome shotgun (WGS) entry which is preliminary data.</text>
</comment>
<protein>
    <submittedName>
        <fullName evidence="1">Lipin Ned1</fullName>
        <ecNumber evidence="1">3.1.3.4</ecNumber>
    </submittedName>
</protein>
<reference evidence="1" key="1">
    <citation type="submission" date="2022-04" db="EMBL/GenBank/DDBJ databases">
        <title>Genome of the entomopathogenic fungus Entomophthora muscae.</title>
        <authorList>
            <person name="Elya C."/>
            <person name="Lovett B.R."/>
            <person name="Lee E."/>
            <person name="Macias A.M."/>
            <person name="Hajek A.E."/>
            <person name="De Bivort B.L."/>
            <person name="Kasson M.T."/>
            <person name="De Fine Licht H.H."/>
            <person name="Stajich J.E."/>
        </authorList>
    </citation>
    <scope>NUCLEOTIDE SEQUENCE</scope>
    <source>
        <strain evidence="1">Berkeley</strain>
    </source>
</reference>